<organism evidence="3">
    <name type="scientific">Anisakis simplex</name>
    <name type="common">Herring worm</name>
    <dbReference type="NCBI Taxonomy" id="6269"/>
    <lineage>
        <taxon>Eukaryota</taxon>
        <taxon>Metazoa</taxon>
        <taxon>Ecdysozoa</taxon>
        <taxon>Nematoda</taxon>
        <taxon>Chromadorea</taxon>
        <taxon>Rhabditida</taxon>
        <taxon>Spirurina</taxon>
        <taxon>Ascaridomorpha</taxon>
        <taxon>Ascaridoidea</taxon>
        <taxon>Anisakidae</taxon>
        <taxon>Anisakis</taxon>
        <taxon>Anisakis simplex complex</taxon>
    </lineage>
</organism>
<reference evidence="1 2" key="2">
    <citation type="submission" date="2018-11" db="EMBL/GenBank/DDBJ databases">
        <authorList>
            <consortium name="Pathogen Informatics"/>
        </authorList>
    </citation>
    <scope>NUCLEOTIDE SEQUENCE [LARGE SCALE GENOMIC DNA]</scope>
</reference>
<protein>
    <submittedName>
        <fullName evidence="3">Peroxiredoxin</fullName>
    </submittedName>
</protein>
<dbReference type="AlphaFoldDB" id="A0A0M3JQH3"/>
<evidence type="ECO:0000313" key="3">
    <source>
        <dbReference type="WBParaSite" id="ASIM_0000992401-mRNA-1"/>
    </source>
</evidence>
<evidence type="ECO:0000313" key="2">
    <source>
        <dbReference type="Proteomes" id="UP000267096"/>
    </source>
</evidence>
<gene>
    <name evidence="1" type="ORF">ASIM_LOCUS9663</name>
</gene>
<name>A0A0M3JQH3_ANISI</name>
<proteinExistence type="predicted"/>
<dbReference type="WBParaSite" id="ASIM_0000992401-mRNA-1">
    <property type="protein sequence ID" value="ASIM_0000992401-mRNA-1"/>
    <property type="gene ID" value="ASIM_0000992401"/>
</dbReference>
<dbReference type="Proteomes" id="UP000267096">
    <property type="component" value="Unassembled WGS sequence"/>
</dbReference>
<sequence length="31" mass="3555">MSRTESTPDHIVPPWTKHAEMLGDSKMVLFL</sequence>
<accession>A0A0M3JQH3</accession>
<reference evidence="3" key="1">
    <citation type="submission" date="2017-02" db="UniProtKB">
        <authorList>
            <consortium name="WormBaseParasite"/>
        </authorList>
    </citation>
    <scope>IDENTIFICATION</scope>
</reference>
<evidence type="ECO:0000313" key="1">
    <source>
        <dbReference type="EMBL" id="VDK41168.1"/>
    </source>
</evidence>
<dbReference type="EMBL" id="UYRR01030413">
    <property type="protein sequence ID" value="VDK41168.1"/>
    <property type="molecule type" value="Genomic_DNA"/>
</dbReference>
<keyword evidence="2" id="KW-1185">Reference proteome</keyword>